<name>A0A816QFJ4_BRANA</name>
<reference evidence="1" key="1">
    <citation type="submission" date="2021-01" db="EMBL/GenBank/DDBJ databases">
        <authorList>
            <consortium name="Genoscope - CEA"/>
            <person name="William W."/>
        </authorList>
    </citation>
    <scope>NUCLEOTIDE SEQUENCE</scope>
</reference>
<dbReference type="EMBL" id="HG994370">
    <property type="protein sequence ID" value="CAF2058979.1"/>
    <property type="molecule type" value="Genomic_DNA"/>
</dbReference>
<dbReference type="AlphaFoldDB" id="A0A816QFJ4"/>
<gene>
    <name evidence="1" type="ORF">DARMORV10_C06P23530.1</name>
</gene>
<evidence type="ECO:0000313" key="1">
    <source>
        <dbReference type="EMBL" id="CAF2058979.1"/>
    </source>
</evidence>
<accession>A0A816QFJ4</accession>
<sequence length="38" mass="4133">MKGMLSRGLICIGCCFSLGVILVSQSGLCVVIVNEWFR</sequence>
<organism evidence="1">
    <name type="scientific">Brassica napus</name>
    <name type="common">Rape</name>
    <dbReference type="NCBI Taxonomy" id="3708"/>
    <lineage>
        <taxon>Eukaryota</taxon>
        <taxon>Viridiplantae</taxon>
        <taxon>Streptophyta</taxon>
        <taxon>Embryophyta</taxon>
        <taxon>Tracheophyta</taxon>
        <taxon>Spermatophyta</taxon>
        <taxon>Magnoliopsida</taxon>
        <taxon>eudicotyledons</taxon>
        <taxon>Gunneridae</taxon>
        <taxon>Pentapetalae</taxon>
        <taxon>rosids</taxon>
        <taxon>malvids</taxon>
        <taxon>Brassicales</taxon>
        <taxon>Brassicaceae</taxon>
        <taxon>Brassiceae</taxon>
        <taxon>Brassica</taxon>
    </lineage>
</organism>
<proteinExistence type="predicted"/>
<protein>
    <submittedName>
        <fullName evidence="1">(rape) hypothetical protein</fullName>
    </submittedName>
</protein>
<dbReference type="Proteomes" id="UP001295469">
    <property type="component" value="Chromosome C06"/>
</dbReference>